<accession>A0A5S9R220</accession>
<dbReference type="EMBL" id="CACSIP010000028">
    <property type="protein sequence ID" value="CAA0127054.1"/>
    <property type="molecule type" value="Genomic_DNA"/>
</dbReference>
<keyword evidence="5 6" id="KW-0472">Membrane</keyword>
<evidence type="ECO:0000256" key="1">
    <source>
        <dbReference type="ARBA" id="ARBA00004651"/>
    </source>
</evidence>
<evidence type="ECO:0000259" key="7">
    <source>
        <dbReference type="Pfam" id="PF02656"/>
    </source>
</evidence>
<evidence type="ECO:0000256" key="4">
    <source>
        <dbReference type="ARBA" id="ARBA00022989"/>
    </source>
</evidence>
<organism evidence="8 9">
    <name type="scientific">Mycolicibacterium vanbaalenii</name>
    <name type="common">Mycobacterium vanbaalenii</name>
    <dbReference type="NCBI Taxonomy" id="110539"/>
    <lineage>
        <taxon>Bacteria</taxon>
        <taxon>Bacillati</taxon>
        <taxon>Actinomycetota</taxon>
        <taxon>Actinomycetes</taxon>
        <taxon>Mycobacteriales</taxon>
        <taxon>Mycobacteriaceae</taxon>
        <taxon>Mycolicibacterium</taxon>
    </lineage>
</organism>
<evidence type="ECO:0000256" key="5">
    <source>
        <dbReference type="ARBA" id="ARBA00023136"/>
    </source>
</evidence>
<name>A0A5S9R220_MYCVN</name>
<feature type="domain" description="DUF202" evidence="7">
    <location>
        <begin position="21"/>
        <end position="87"/>
    </location>
</feature>
<dbReference type="PANTHER" id="PTHR34187:SF2">
    <property type="entry name" value="DUF202 DOMAIN-CONTAINING PROTEIN"/>
    <property type="match status" value="1"/>
</dbReference>
<feature type="transmembrane region" description="Helical" evidence="6">
    <location>
        <begin position="100"/>
        <end position="122"/>
    </location>
</feature>
<dbReference type="InterPro" id="IPR003807">
    <property type="entry name" value="DUF202"/>
</dbReference>
<gene>
    <name evidence="8" type="primary">yidH</name>
    <name evidence="8" type="ORF">AELLOGFF_05075</name>
</gene>
<keyword evidence="9" id="KW-1185">Reference proteome</keyword>
<sequence>MGSAGHERSSEPTGEEEPDYRFTLANERTFLAWIRTALALIAGGIAVVQFVPSFGIPGVRHGLSVVLTAGGGVLAALAVRRWQHVQTAMRRDQDLPPTHVPLLLGASIFAVTVVVLVILVIWPPAGA</sequence>
<dbReference type="PANTHER" id="PTHR34187">
    <property type="entry name" value="FGR18P"/>
    <property type="match status" value="1"/>
</dbReference>
<keyword evidence="4 6" id="KW-1133">Transmembrane helix</keyword>
<dbReference type="InterPro" id="IPR052053">
    <property type="entry name" value="IM_YidH-like"/>
</dbReference>
<evidence type="ECO:0000313" key="8">
    <source>
        <dbReference type="EMBL" id="CAA0127054.1"/>
    </source>
</evidence>
<proteinExistence type="predicted"/>
<evidence type="ECO:0000313" key="9">
    <source>
        <dbReference type="Proteomes" id="UP000430146"/>
    </source>
</evidence>
<evidence type="ECO:0000256" key="3">
    <source>
        <dbReference type="ARBA" id="ARBA00022692"/>
    </source>
</evidence>
<dbReference type="RefSeq" id="WP_159232791.1">
    <property type="nucleotide sequence ID" value="NZ_CACSIP010000028.1"/>
</dbReference>
<protein>
    <submittedName>
        <fullName evidence="8">Inner membrane protein YidH</fullName>
    </submittedName>
</protein>
<dbReference type="GO" id="GO:0005886">
    <property type="term" value="C:plasma membrane"/>
    <property type="evidence" value="ECO:0007669"/>
    <property type="project" value="UniProtKB-SubCell"/>
</dbReference>
<keyword evidence="2" id="KW-1003">Cell membrane</keyword>
<feature type="transmembrane region" description="Helical" evidence="6">
    <location>
        <begin position="30"/>
        <end position="52"/>
    </location>
</feature>
<evidence type="ECO:0000256" key="6">
    <source>
        <dbReference type="SAM" id="Phobius"/>
    </source>
</evidence>
<comment type="subcellular location">
    <subcellularLocation>
        <location evidence="1">Cell membrane</location>
        <topology evidence="1">Multi-pass membrane protein</topology>
    </subcellularLocation>
</comment>
<dbReference type="Proteomes" id="UP000430146">
    <property type="component" value="Unassembled WGS sequence"/>
</dbReference>
<dbReference type="AlphaFoldDB" id="A0A5S9R220"/>
<evidence type="ECO:0000256" key="2">
    <source>
        <dbReference type="ARBA" id="ARBA00022475"/>
    </source>
</evidence>
<keyword evidence="3 6" id="KW-0812">Transmembrane</keyword>
<dbReference type="Pfam" id="PF02656">
    <property type="entry name" value="DUF202"/>
    <property type="match status" value="1"/>
</dbReference>
<feature type="transmembrane region" description="Helical" evidence="6">
    <location>
        <begin position="58"/>
        <end position="79"/>
    </location>
</feature>
<reference evidence="8 9" key="1">
    <citation type="submission" date="2019-11" db="EMBL/GenBank/DDBJ databases">
        <authorList>
            <person name="Holert J."/>
        </authorList>
    </citation>
    <scope>NUCLEOTIDE SEQUENCE [LARGE SCALE GENOMIC DNA]</scope>
    <source>
        <strain evidence="8">BC8_1</strain>
    </source>
</reference>
<dbReference type="OrthoDB" id="582337at2"/>